<evidence type="ECO:0000256" key="5">
    <source>
        <dbReference type="ARBA" id="ARBA00023163"/>
    </source>
</evidence>
<evidence type="ECO:0000256" key="1">
    <source>
        <dbReference type="ARBA" id="ARBA00022723"/>
    </source>
</evidence>
<feature type="compositionally biased region" description="Low complexity" evidence="7">
    <location>
        <begin position="841"/>
        <end position="854"/>
    </location>
</feature>
<protein>
    <recommendedName>
        <fullName evidence="8">Zn(2)-C6 fungal-type domain-containing protein</fullName>
    </recommendedName>
</protein>
<dbReference type="OrthoDB" id="25391at2759"/>
<dbReference type="InterPro" id="IPR052073">
    <property type="entry name" value="Amide_Lactam_Regulators"/>
</dbReference>
<dbReference type="EMBL" id="ML996083">
    <property type="protein sequence ID" value="KAF2155046.1"/>
    <property type="molecule type" value="Genomic_DNA"/>
</dbReference>
<keyword evidence="1" id="KW-0479">Metal-binding</keyword>
<dbReference type="GO" id="GO:0003677">
    <property type="term" value="F:DNA binding"/>
    <property type="evidence" value="ECO:0007669"/>
    <property type="project" value="UniProtKB-KW"/>
</dbReference>
<keyword evidence="4" id="KW-0238">DNA-binding</keyword>
<dbReference type="InterPro" id="IPR001138">
    <property type="entry name" value="Zn2Cys6_DnaBD"/>
</dbReference>
<proteinExistence type="predicted"/>
<dbReference type="Gene3D" id="4.10.240.10">
    <property type="entry name" value="Zn(2)-C6 fungal-type DNA-binding domain"/>
    <property type="match status" value="1"/>
</dbReference>
<keyword evidence="10" id="KW-1185">Reference proteome</keyword>
<evidence type="ECO:0000256" key="2">
    <source>
        <dbReference type="ARBA" id="ARBA00022833"/>
    </source>
</evidence>
<dbReference type="InterPro" id="IPR007219">
    <property type="entry name" value="XnlR_reg_dom"/>
</dbReference>
<dbReference type="GO" id="GO:0000981">
    <property type="term" value="F:DNA-binding transcription factor activity, RNA polymerase II-specific"/>
    <property type="evidence" value="ECO:0007669"/>
    <property type="project" value="InterPro"/>
</dbReference>
<evidence type="ECO:0000259" key="8">
    <source>
        <dbReference type="PROSITE" id="PS50048"/>
    </source>
</evidence>
<keyword evidence="6" id="KW-0539">Nucleus</keyword>
<feature type="region of interest" description="Disordered" evidence="7">
    <location>
        <begin position="88"/>
        <end position="144"/>
    </location>
</feature>
<feature type="compositionally biased region" description="Basic and acidic residues" evidence="7">
    <location>
        <begin position="97"/>
        <end position="107"/>
    </location>
</feature>
<feature type="domain" description="Zn(2)-C6 fungal-type" evidence="8">
    <location>
        <begin position="54"/>
        <end position="86"/>
    </location>
</feature>
<dbReference type="GO" id="GO:0006351">
    <property type="term" value="P:DNA-templated transcription"/>
    <property type="evidence" value="ECO:0007669"/>
    <property type="project" value="InterPro"/>
</dbReference>
<keyword evidence="3" id="KW-0805">Transcription regulation</keyword>
<dbReference type="CDD" id="cd00067">
    <property type="entry name" value="GAL4"/>
    <property type="match status" value="1"/>
</dbReference>
<dbReference type="InterPro" id="IPR036864">
    <property type="entry name" value="Zn2-C6_fun-type_DNA-bd_sf"/>
</dbReference>
<comment type="caution">
    <text evidence="9">The sequence shown here is derived from an EMBL/GenBank/DDBJ whole genome shotgun (WGS) entry which is preliminary data.</text>
</comment>
<dbReference type="GO" id="GO:0008270">
    <property type="term" value="F:zinc ion binding"/>
    <property type="evidence" value="ECO:0007669"/>
    <property type="project" value="InterPro"/>
</dbReference>
<sequence length="943" mass="105152">MDDHEMVDAMSAIHNHSPDSQDATSDPTSASVAGGDPALGVSSTGFRRQRASRACETCHARKVRCDAASLGVPCTNCVAFNIECKIPSPKRKKTGSKTKDSDSERGDSTQPVQSPVRRESQSGKPRELPSREKTIIQNSPDGIPSTILPEQYLEHQRQSNGTYAQYMKPKFARAPIKEAGRVAFLGESSNLTLLVQDHHGMNDVVHYPLPDTQRGARARITELDELEIRILHERGAFLLPPRQLCDELVEDFFTWIAPVVPVINRSKFMRRYRDPKNPPSLLLLQAILLAGSRVCSNPQLMDANGSTAPAAMTFYKRAKALYDANYEDDRVSIVQALILMSWHWESPEGKSREHAELSTTARSSIAADVTKNVFYWTHIAIIVAQGSGMHRSVENSQLSRQDKRLWKRIWWTLFTRDRSVAVALGRPVGINIDDSDVEMLTPDDFIEDEPDRPAEYQPNSVHIQFFLNYIKLCEITGLVLSQNYAVGPQKARRIKAIDLTHSDMALADWLQNCPKEVYWSKSNHHFWSALLHINYYTTLCLLHRAHMPPAASQDSVNKPNGIAEESAYPSRNIAYQAAAMITSIIEALVKHDQIRYAPAFIVYSLFSALLMHVYQLRSANPHVAETTQIRLNTCMDALKDVSKQWLVGKMVHTLFESILGNKHLEERLQKATGKRHAKAKASTVKVPKTEDAKATKRKFDDLDMAFGNSQPVAQMSYERSRPVSPVNPKEAIDHEQQMPNMSASSPPTRHTQDAFMGMSRSGTRASTPFNNFSYPGTPPDLFLHTRNSPNISQDLWQNYQPDQLFPPDSASFGLQSPQQQMMDPMMRGPQHPQRSSQGFAPPQHMGAPPMQQMGQPPPLQTPGPHMQGGSMPSMPFQQSPGGWNQMQGMNQPTHDQRPSMSSVIGDPGNGGAADDTWSNSSTGGPMVPTTLNVGDWYVVLLDV</sequence>
<dbReference type="PANTHER" id="PTHR47171">
    <property type="entry name" value="FARA-RELATED"/>
    <property type="match status" value="1"/>
</dbReference>
<keyword evidence="5" id="KW-0804">Transcription</keyword>
<dbReference type="SMART" id="SM00066">
    <property type="entry name" value="GAL4"/>
    <property type="match status" value="1"/>
</dbReference>
<dbReference type="SUPFAM" id="SSF57701">
    <property type="entry name" value="Zn2/Cys6 DNA-binding domain"/>
    <property type="match status" value="1"/>
</dbReference>
<evidence type="ECO:0000256" key="3">
    <source>
        <dbReference type="ARBA" id="ARBA00023015"/>
    </source>
</evidence>
<evidence type="ECO:0000256" key="4">
    <source>
        <dbReference type="ARBA" id="ARBA00023125"/>
    </source>
</evidence>
<dbReference type="Pfam" id="PF04082">
    <property type="entry name" value="Fungal_trans"/>
    <property type="match status" value="1"/>
</dbReference>
<feature type="region of interest" description="Disordered" evidence="7">
    <location>
        <begin position="14"/>
        <end position="46"/>
    </location>
</feature>
<dbReference type="CDD" id="cd12148">
    <property type="entry name" value="fungal_TF_MHR"/>
    <property type="match status" value="1"/>
</dbReference>
<feature type="compositionally biased region" description="Basic and acidic residues" evidence="7">
    <location>
        <begin position="116"/>
        <end position="134"/>
    </location>
</feature>
<dbReference type="PROSITE" id="PS00463">
    <property type="entry name" value="ZN2_CY6_FUNGAL_1"/>
    <property type="match status" value="1"/>
</dbReference>
<evidence type="ECO:0000313" key="10">
    <source>
        <dbReference type="Proteomes" id="UP000799439"/>
    </source>
</evidence>
<accession>A0A9P4J5N1</accession>
<name>A0A9P4J5N1_9PEZI</name>
<reference evidence="9" key="1">
    <citation type="journal article" date="2020" name="Stud. Mycol.">
        <title>101 Dothideomycetes genomes: a test case for predicting lifestyles and emergence of pathogens.</title>
        <authorList>
            <person name="Haridas S."/>
            <person name="Albert R."/>
            <person name="Binder M."/>
            <person name="Bloem J."/>
            <person name="Labutti K."/>
            <person name="Salamov A."/>
            <person name="Andreopoulos B."/>
            <person name="Baker S."/>
            <person name="Barry K."/>
            <person name="Bills G."/>
            <person name="Bluhm B."/>
            <person name="Cannon C."/>
            <person name="Castanera R."/>
            <person name="Culley D."/>
            <person name="Daum C."/>
            <person name="Ezra D."/>
            <person name="Gonzalez J."/>
            <person name="Henrissat B."/>
            <person name="Kuo A."/>
            <person name="Liang C."/>
            <person name="Lipzen A."/>
            <person name="Lutzoni F."/>
            <person name="Magnuson J."/>
            <person name="Mondo S."/>
            <person name="Nolan M."/>
            <person name="Ohm R."/>
            <person name="Pangilinan J."/>
            <person name="Park H.-J."/>
            <person name="Ramirez L."/>
            <person name="Alfaro M."/>
            <person name="Sun H."/>
            <person name="Tritt A."/>
            <person name="Yoshinaga Y."/>
            <person name="Zwiers L.-H."/>
            <person name="Turgeon B."/>
            <person name="Goodwin S."/>
            <person name="Spatafora J."/>
            <person name="Crous P."/>
            <person name="Grigoriev I."/>
        </authorList>
    </citation>
    <scope>NUCLEOTIDE SEQUENCE</scope>
    <source>
        <strain evidence="9">CBS 260.36</strain>
    </source>
</reference>
<evidence type="ECO:0000256" key="6">
    <source>
        <dbReference type="ARBA" id="ARBA00023242"/>
    </source>
</evidence>
<keyword evidence="2" id="KW-0862">Zinc</keyword>
<gene>
    <name evidence="9" type="ORF">K461DRAFT_107018</name>
</gene>
<dbReference type="Pfam" id="PF00172">
    <property type="entry name" value="Zn_clus"/>
    <property type="match status" value="1"/>
</dbReference>
<feature type="region of interest" description="Disordered" evidence="7">
    <location>
        <begin position="733"/>
        <end position="754"/>
    </location>
</feature>
<dbReference type="Proteomes" id="UP000799439">
    <property type="component" value="Unassembled WGS sequence"/>
</dbReference>
<organism evidence="9 10">
    <name type="scientific">Myriangium duriaei CBS 260.36</name>
    <dbReference type="NCBI Taxonomy" id="1168546"/>
    <lineage>
        <taxon>Eukaryota</taxon>
        <taxon>Fungi</taxon>
        <taxon>Dikarya</taxon>
        <taxon>Ascomycota</taxon>
        <taxon>Pezizomycotina</taxon>
        <taxon>Dothideomycetes</taxon>
        <taxon>Dothideomycetidae</taxon>
        <taxon>Myriangiales</taxon>
        <taxon>Myriangiaceae</taxon>
        <taxon>Myriangium</taxon>
    </lineage>
</organism>
<dbReference type="SMART" id="SM00906">
    <property type="entry name" value="Fungal_trans"/>
    <property type="match status" value="1"/>
</dbReference>
<dbReference type="AlphaFoldDB" id="A0A9P4J5N1"/>
<feature type="region of interest" description="Disordered" evidence="7">
    <location>
        <begin position="823"/>
        <end position="879"/>
    </location>
</feature>
<feature type="compositionally biased region" description="Polar residues" evidence="7">
    <location>
        <begin position="18"/>
        <end position="31"/>
    </location>
</feature>
<feature type="compositionally biased region" description="Polar residues" evidence="7">
    <location>
        <begin position="737"/>
        <end position="749"/>
    </location>
</feature>
<evidence type="ECO:0000256" key="7">
    <source>
        <dbReference type="SAM" id="MobiDB-lite"/>
    </source>
</evidence>
<evidence type="ECO:0000313" key="9">
    <source>
        <dbReference type="EMBL" id="KAF2155046.1"/>
    </source>
</evidence>
<dbReference type="PANTHER" id="PTHR47171:SF3">
    <property type="entry name" value="FARA-RELATED"/>
    <property type="match status" value="1"/>
</dbReference>
<feature type="region of interest" description="Disordered" evidence="7">
    <location>
        <begin position="672"/>
        <end position="692"/>
    </location>
</feature>
<dbReference type="PROSITE" id="PS50048">
    <property type="entry name" value="ZN2_CY6_FUNGAL_2"/>
    <property type="match status" value="1"/>
</dbReference>